<evidence type="ECO:0000259" key="5">
    <source>
        <dbReference type="PROSITE" id="PS50931"/>
    </source>
</evidence>
<dbReference type="GO" id="GO:0003677">
    <property type="term" value="F:DNA binding"/>
    <property type="evidence" value="ECO:0007669"/>
    <property type="project" value="UniProtKB-KW"/>
</dbReference>
<dbReference type="InterPro" id="IPR005119">
    <property type="entry name" value="LysR_subst-bd"/>
</dbReference>
<evidence type="ECO:0000256" key="3">
    <source>
        <dbReference type="ARBA" id="ARBA00023125"/>
    </source>
</evidence>
<dbReference type="InterPro" id="IPR036390">
    <property type="entry name" value="WH_DNA-bd_sf"/>
</dbReference>
<dbReference type="Pfam" id="PF00126">
    <property type="entry name" value="HTH_1"/>
    <property type="match status" value="1"/>
</dbReference>
<dbReference type="CDD" id="cd05466">
    <property type="entry name" value="PBP2_LTTR_substrate"/>
    <property type="match status" value="1"/>
</dbReference>
<dbReference type="SUPFAM" id="SSF53850">
    <property type="entry name" value="Periplasmic binding protein-like II"/>
    <property type="match status" value="1"/>
</dbReference>
<dbReference type="InterPro" id="IPR036388">
    <property type="entry name" value="WH-like_DNA-bd_sf"/>
</dbReference>
<protein>
    <submittedName>
        <fullName evidence="6">Transcriptional regulator</fullName>
    </submittedName>
</protein>
<dbReference type="Proteomes" id="UP000093199">
    <property type="component" value="Unassembled WGS sequence"/>
</dbReference>
<reference evidence="6 7" key="1">
    <citation type="submission" date="2016-07" db="EMBL/GenBank/DDBJ databases">
        <title>Caryophanon tenue genome sequencing.</title>
        <authorList>
            <person name="Verma A."/>
            <person name="Pal Y."/>
            <person name="Krishnamurthi S."/>
        </authorList>
    </citation>
    <scope>NUCLEOTIDE SEQUENCE [LARGE SCALE GENOMIC DNA]</scope>
    <source>
        <strain evidence="6 7">DSM 14152</strain>
    </source>
</reference>
<comment type="similarity">
    <text evidence="1">Belongs to the LysR transcriptional regulatory family.</text>
</comment>
<evidence type="ECO:0000313" key="7">
    <source>
        <dbReference type="Proteomes" id="UP000093199"/>
    </source>
</evidence>
<organism evidence="6 7">
    <name type="scientific">Caryophanon tenue</name>
    <dbReference type="NCBI Taxonomy" id="33978"/>
    <lineage>
        <taxon>Bacteria</taxon>
        <taxon>Bacillati</taxon>
        <taxon>Bacillota</taxon>
        <taxon>Bacilli</taxon>
        <taxon>Bacillales</taxon>
        <taxon>Caryophanaceae</taxon>
        <taxon>Caryophanon</taxon>
    </lineage>
</organism>
<name>A0A1C0YEU3_9BACL</name>
<dbReference type="RefSeq" id="WP_066544861.1">
    <property type="nucleotide sequence ID" value="NZ_MASJ01000012.1"/>
</dbReference>
<dbReference type="Gene3D" id="3.40.190.290">
    <property type="match status" value="1"/>
</dbReference>
<dbReference type="InterPro" id="IPR000847">
    <property type="entry name" value="LysR_HTH_N"/>
</dbReference>
<proteinExistence type="inferred from homology"/>
<dbReference type="GO" id="GO:0005829">
    <property type="term" value="C:cytosol"/>
    <property type="evidence" value="ECO:0007669"/>
    <property type="project" value="TreeGrafter"/>
</dbReference>
<evidence type="ECO:0000256" key="4">
    <source>
        <dbReference type="ARBA" id="ARBA00023163"/>
    </source>
</evidence>
<dbReference type="GO" id="GO:0003700">
    <property type="term" value="F:DNA-binding transcription factor activity"/>
    <property type="evidence" value="ECO:0007669"/>
    <property type="project" value="InterPro"/>
</dbReference>
<evidence type="ECO:0000256" key="1">
    <source>
        <dbReference type="ARBA" id="ARBA00009437"/>
    </source>
</evidence>
<keyword evidence="4" id="KW-0804">Transcription</keyword>
<evidence type="ECO:0000256" key="2">
    <source>
        <dbReference type="ARBA" id="ARBA00023015"/>
    </source>
</evidence>
<keyword evidence="2" id="KW-0805">Transcription regulation</keyword>
<dbReference type="PRINTS" id="PR00039">
    <property type="entry name" value="HTHLYSR"/>
</dbReference>
<keyword evidence="7" id="KW-1185">Reference proteome</keyword>
<evidence type="ECO:0000313" key="6">
    <source>
        <dbReference type="EMBL" id="OCS85654.1"/>
    </source>
</evidence>
<dbReference type="PANTHER" id="PTHR30419">
    <property type="entry name" value="HTH-TYPE TRANSCRIPTIONAL REGULATOR YBHD"/>
    <property type="match status" value="1"/>
</dbReference>
<dbReference type="SUPFAM" id="SSF46785">
    <property type="entry name" value="Winged helix' DNA-binding domain"/>
    <property type="match status" value="1"/>
</dbReference>
<feature type="domain" description="HTH lysR-type" evidence="5">
    <location>
        <begin position="1"/>
        <end position="58"/>
    </location>
</feature>
<comment type="caution">
    <text evidence="6">The sequence shown here is derived from an EMBL/GenBank/DDBJ whole genome shotgun (WGS) entry which is preliminary data.</text>
</comment>
<dbReference type="STRING" id="33978.A6M13_03055"/>
<dbReference type="EMBL" id="MASJ01000012">
    <property type="protein sequence ID" value="OCS85654.1"/>
    <property type="molecule type" value="Genomic_DNA"/>
</dbReference>
<gene>
    <name evidence="6" type="ORF">A6M13_03055</name>
</gene>
<dbReference type="AlphaFoldDB" id="A0A1C0YEU3"/>
<accession>A0A1C0YEU3</accession>
<dbReference type="OrthoDB" id="9803735at2"/>
<sequence length="300" mass="34276">MELRQLEYFLVLCEVMQFTKAAERLLIAQPTLSQQIKILEQELGTPLFHRIGKKISLTDAGYILLEQARTMFQTLDATKEQIQQLDSLEKGTLRIGALPGELTNLVSSISLQFMKQYPNIQVHITSNEDIHEMLRNNMIEVGFTFSLHSDQFDQRFEETALYKEAFCYIERKDNDMCKDVLTLPEALSKPLVLFPNAHLCRRILNHAAKTEKLPVTPRFETSSIDSIFSFVEQGLGGTIVAKTLFDLYGTSALQAYTIDHPLLQRETLLITQKERQSSPTLQAFNELLAQELTKFTLQLS</sequence>
<dbReference type="PROSITE" id="PS50931">
    <property type="entry name" value="HTH_LYSR"/>
    <property type="match status" value="1"/>
</dbReference>
<dbReference type="InterPro" id="IPR050950">
    <property type="entry name" value="HTH-type_LysR_regulators"/>
</dbReference>
<dbReference type="Pfam" id="PF03466">
    <property type="entry name" value="LysR_substrate"/>
    <property type="match status" value="1"/>
</dbReference>
<dbReference type="FunFam" id="1.10.10.10:FF:000001">
    <property type="entry name" value="LysR family transcriptional regulator"/>
    <property type="match status" value="1"/>
</dbReference>
<dbReference type="Gene3D" id="1.10.10.10">
    <property type="entry name" value="Winged helix-like DNA-binding domain superfamily/Winged helix DNA-binding domain"/>
    <property type="match status" value="1"/>
</dbReference>
<keyword evidence="3" id="KW-0238">DNA-binding</keyword>